<gene>
    <name evidence="5" type="ORF">CLI92_09325</name>
</gene>
<keyword evidence="3" id="KW-0238">DNA-binding</keyword>
<dbReference type="InterPro" id="IPR013762">
    <property type="entry name" value="Integrase-like_cat_sf"/>
</dbReference>
<dbReference type="EMBL" id="NTBI01000007">
    <property type="protein sequence ID" value="PAX16520.1"/>
    <property type="molecule type" value="Genomic_DNA"/>
</dbReference>
<dbReference type="Gene3D" id="1.10.443.10">
    <property type="entry name" value="Intergrase catalytic core"/>
    <property type="match status" value="1"/>
</dbReference>
<accession>A0A2A2T4Z6</accession>
<evidence type="ECO:0000256" key="1">
    <source>
        <dbReference type="ARBA" id="ARBA00022908"/>
    </source>
</evidence>
<organism evidence="5 6">
    <name type="scientific">Vandammella animalimorsus</name>
    <dbReference type="NCBI Taxonomy" id="2029117"/>
    <lineage>
        <taxon>Bacteria</taxon>
        <taxon>Pseudomonadati</taxon>
        <taxon>Pseudomonadota</taxon>
        <taxon>Betaproteobacteria</taxon>
        <taxon>Burkholderiales</taxon>
        <taxon>Comamonadaceae</taxon>
        <taxon>Vandammella</taxon>
    </lineage>
</organism>
<dbReference type="InterPro" id="IPR044068">
    <property type="entry name" value="CB"/>
</dbReference>
<name>A0A2A2T4Z6_9BURK</name>
<dbReference type="GeneID" id="93874837"/>
<dbReference type="GO" id="GO:0006310">
    <property type="term" value="P:DNA recombination"/>
    <property type="evidence" value="ECO:0007669"/>
    <property type="project" value="UniProtKB-KW"/>
</dbReference>
<reference evidence="5 6" key="1">
    <citation type="submission" date="2017-08" db="EMBL/GenBank/DDBJ databases">
        <title>WGS of Clinical strains of the CDC Group NO-1 linked to zoonotic infections in humans.</title>
        <authorList>
            <person name="Bernier A.-M."/>
            <person name="Bernard K."/>
        </authorList>
    </citation>
    <scope>NUCLEOTIDE SEQUENCE [LARGE SCALE GENOMIC DNA]</scope>
    <source>
        <strain evidence="5 6">NML91-0035</strain>
    </source>
</reference>
<evidence type="ECO:0000259" key="4">
    <source>
        <dbReference type="PROSITE" id="PS51900"/>
    </source>
</evidence>
<dbReference type="InterPro" id="IPR011010">
    <property type="entry name" value="DNA_brk_join_enz"/>
</dbReference>
<dbReference type="PROSITE" id="PS51900">
    <property type="entry name" value="CB"/>
    <property type="match status" value="1"/>
</dbReference>
<dbReference type="Proteomes" id="UP000217780">
    <property type="component" value="Unassembled WGS sequence"/>
</dbReference>
<feature type="domain" description="Core-binding (CB)" evidence="4">
    <location>
        <begin position="67"/>
        <end position="141"/>
    </location>
</feature>
<comment type="caution">
    <text evidence="5">The sequence shown here is derived from an EMBL/GenBank/DDBJ whole genome shotgun (WGS) entry which is preliminary data.</text>
</comment>
<keyword evidence="1" id="KW-0229">DNA integration</keyword>
<dbReference type="SUPFAM" id="SSF56349">
    <property type="entry name" value="DNA breaking-rejoining enzymes"/>
    <property type="match status" value="1"/>
</dbReference>
<protein>
    <submittedName>
        <fullName evidence="5">Integrase</fullName>
    </submittedName>
</protein>
<dbReference type="GO" id="GO:0003677">
    <property type="term" value="F:DNA binding"/>
    <property type="evidence" value="ECO:0007669"/>
    <property type="project" value="UniProtKB-UniRule"/>
</dbReference>
<sequence length="336" mass="38549">MPKKNKYPRLHTRTKKGKAGQVYTYYTYDMRPEGKPDINLGSDRLAAIEKWKELQGQAVNIRGRLQEAFNRWREQELPAYDSPVTRRNYALHLKRLEPVFGMATWDEITVPVLRQYLDKRTAKTQGNREISVLSIIWTKARLWGMTSAPWPAAGMKGWKNKEKAREFEVTDDLFDAIYEQADRILRGCMDIATATGMRITDAILVQRPRGGLLRHRHHKTGKWVEFDLAQSPVLTAIAQERERIPSASSALLVTDKGEAITYPMLRKRWLKAQQAAAQAHPEKATDIQTMYLRDMRKRAADLADGLDAAANLLQHSSKAVTRKHYRTKATKLKAVR</sequence>
<evidence type="ECO:0000313" key="5">
    <source>
        <dbReference type="EMBL" id="PAX16520.1"/>
    </source>
</evidence>
<evidence type="ECO:0000256" key="3">
    <source>
        <dbReference type="PROSITE-ProRule" id="PRU01248"/>
    </source>
</evidence>
<evidence type="ECO:0000313" key="6">
    <source>
        <dbReference type="Proteomes" id="UP000217780"/>
    </source>
</evidence>
<dbReference type="AlphaFoldDB" id="A0A2A2T4Z6"/>
<evidence type="ECO:0000256" key="2">
    <source>
        <dbReference type="ARBA" id="ARBA00023172"/>
    </source>
</evidence>
<proteinExistence type="predicted"/>
<keyword evidence="2" id="KW-0233">DNA recombination</keyword>
<dbReference type="RefSeq" id="WP_095543676.1">
    <property type="nucleotide sequence ID" value="NZ_NSJC01000044.1"/>
</dbReference>
<dbReference type="GO" id="GO:0015074">
    <property type="term" value="P:DNA integration"/>
    <property type="evidence" value="ECO:0007669"/>
    <property type="project" value="UniProtKB-KW"/>
</dbReference>